<gene>
    <name evidence="2" type="ORF">FCL40_00260</name>
</gene>
<keyword evidence="3" id="KW-1185">Reference proteome</keyword>
<comment type="caution">
    <text evidence="2">The sequence shown here is derived from an EMBL/GenBank/DDBJ whole genome shotgun (WGS) entry which is preliminary data.</text>
</comment>
<dbReference type="InterPro" id="IPR020945">
    <property type="entry name" value="DMSO/NO3_reduct_chaperone"/>
</dbReference>
<dbReference type="Pfam" id="PF02613">
    <property type="entry name" value="Nitrate_red_del"/>
    <property type="match status" value="1"/>
</dbReference>
<dbReference type="OrthoDB" id="9795302at2"/>
<dbReference type="PANTHER" id="PTHR34227:SF1">
    <property type="entry name" value="DIMETHYL SULFOXIDE REDUCTASE CHAPERONE-RELATED"/>
    <property type="match status" value="1"/>
</dbReference>
<protein>
    <submittedName>
        <fullName evidence="2">Molecular chaperone TorD</fullName>
    </submittedName>
</protein>
<sequence length="197" mass="22329">MMNGEFGPIASAYHAFKGMVFEPSNPESLERLIAHLEAGEGNDALLSEARRHLEAPMELECDFNRMCIGPTRLLVPPYESVHRASGRQINTEETVAVADFYQHIGLVIDEKLSEPADFIGNELEFLYCLEALAHQHRKQGNDDTVAELEALAGEFLDKHLGTWYQAFTDGMREHAQLEFWRLYAVALHQFLSSRITH</sequence>
<dbReference type="EMBL" id="SWCI01000001">
    <property type="protein sequence ID" value="TKB51022.1"/>
    <property type="molecule type" value="Genomic_DNA"/>
</dbReference>
<dbReference type="RefSeq" id="WP_136850190.1">
    <property type="nucleotide sequence ID" value="NZ_SWCI01000001.1"/>
</dbReference>
<dbReference type="InterPro" id="IPR050289">
    <property type="entry name" value="TorD/DmsD_chaperones"/>
</dbReference>
<evidence type="ECO:0000313" key="2">
    <source>
        <dbReference type="EMBL" id="TKB51022.1"/>
    </source>
</evidence>
<accession>A0A4U1BIR4</accession>
<name>A0A4U1BIR4_9GAMM</name>
<dbReference type="Gene3D" id="1.10.3480.10">
    <property type="entry name" value="TorD-like"/>
    <property type="match status" value="1"/>
</dbReference>
<reference evidence="2 3" key="1">
    <citation type="submission" date="2019-04" db="EMBL/GenBank/DDBJ databases">
        <authorList>
            <person name="Hwang J.C."/>
        </authorList>
    </citation>
    <scope>NUCLEOTIDE SEQUENCE [LARGE SCALE GENOMIC DNA]</scope>
    <source>
        <strain evidence="2 3">IMCC35001</strain>
    </source>
</reference>
<dbReference type="AlphaFoldDB" id="A0A4U1BIR4"/>
<dbReference type="Proteomes" id="UP000305674">
    <property type="component" value="Unassembled WGS sequence"/>
</dbReference>
<dbReference type="PANTHER" id="PTHR34227">
    <property type="entry name" value="CHAPERONE PROTEIN YCDY"/>
    <property type="match status" value="1"/>
</dbReference>
<keyword evidence="1" id="KW-0143">Chaperone</keyword>
<proteinExistence type="predicted"/>
<dbReference type="SUPFAM" id="SSF89155">
    <property type="entry name" value="TorD-like"/>
    <property type="match status" value="1"/>
</dbReference>
<evidence type="ECO:0000256" key="1">
    <source>
        <dbReference type="ARBA" id="ARBA00023186"/>
    </source>
</evidence>
<dbReference type="InterPro" id="IPR036411">
    <property type="entry name" value="TorD-like_sf"/>
</dbReference>
<organism evidence="2 3">
    <name type="scientific">Ferrimonas sediminicola</name>
    <dbReference type="NCBI Taxonomy" id="2569538"/>
    <lineage>
        <taxon>Bacteria</taxon>
        <taxon>Pseudomonadati</taxon>
        <taxon>Pseudomonadota</taxon>
        <taxon>Gammaproteobacteria</taxon>
        <taxon>Alteromonadales</taxon>
        <taxon>Ferrimonadaceae</taxon>
        <taxon>Ferrimonas</taxon>
    </lineage>
</organism>
<evidence type="ECO:0000313" key="3">
    <source>
        <dbReference type="Proteomes" id="UP000305674"/>
    </source>
</evidence>